<evidence type="ECO:0000256" key="1">
    <source>
        <dbReference type="ARBA" id="ARBA00022574"/>
    </source>
</evidence>
<dbReference type="SMART" id="SM00320">
    <property type="entry name" value="WD40"/>
    <property type="match status" value="6"/>
</dbReference>
<gene>
    <name evidence="4" type="primary">WDR1</name>
    <name evidence="4" type="ORF">MHBO_001374</name>
</gene>
<keyword evidence="2" id="KW-0677">Repeat</keyword>
<reference evidence="4 5" key="1">
    <citation type="journal article" date="2024" name="BMC Biol.">
        <title>Comparative genomics of Ascetosporea gives new insight into the evolutionary basis for animal parasitism in Rhizaria.</title>
        <authorList>
            <person name="Hiltunen Thoren M."/>
            <person name="Onut-Brannstrom I."/>
            <person name="Alfjorden A."/>
            <person name="Peckova H."/>
            <person name="Swords F."/>
            <person name="Hooper C."/>
            <person name="Holzer A.S."/>
            <person name="Bass D."/>
            <person name="Burki F."/>
        </authorList>
    </citation>
    <scope>NUCLEOTIDE SEQUENCE [LARGE SCALE GENOMIC DNA]</scope>
    <source>
        <strain evidence="4">20-A016</strain>
    </source>
</reference>
<evidence type="ECO:0000256" key="3">
    <source>
        <dbReference type="PROSITE-ProRule" id="PRU00221"/>
    </source>
</evidence>
<sequence length="406" mass="44545">MAFKVVREAKRTIPPLPKTARGFGIHIDGTTAGGKRLIYTNGRFVVIRSLEDQFEATVFGGHQCNVNVAKFSPNGEWVASGDCQGNVIVWGARTQTAKNQLRANNSVLDISWGADNSQIIAAGDGGDGYFAKVFRIDSSNSIGEISGHSKKILSCAVKPSKPHFIATASEDFSVNTYKGVPYRHQKTQRLFKNYPNCVRYNRAGDAFAAVGSDRRICLFGGEGELLKQVDAKAEGAHKGSIYSCCFSPDGAKLLTSSGDKTLKVWDAASLSCEHTFSAGGRVEDMQVSCLWLEGFIVSVSLSGAINFFEEGEGAPSRTWNVSLFTKGPPRRDQEHRGAPVGEEAVLGGDRWEDCGMGLGALCLDVFQRRPRRKADRSDGRFFGWRQNLFGRVRRQLLCVRCRRQEN</sequence>
<keyword evidence="5" id="KW-1185">Reference proteome</keyword>
<dbReference type="InterPro" id="IPR015943">
    <property type="entry name" value="WD40/YVTN_repeat-like_dom_sf"/>
</dbReference>
<dbReference type="PANTHER" id="PTHR19856">
    <property type="entry name" value="WD-REPEATCONTAINING PROTEIN WDR1"/>
    <property type="match status" value="1"/>
</dbReference>
<proteinExistence type="predicted"/>
<organism evidence="4 5">
    <name type="scientific">Bonamia ostreae</name>
    <dbReference type="NCBI Taxonomy" id="126728"/>
    <lineage>
        <taxon>Eukaryota</taxon>
        <taxon>Sar</taxon>
        <taxon>Rhizaria</taxon>
        <taxon>Endomyxa</taxon>
        <taxon>Ascetosporea</taxon>
        <taxon>Haplosporida</taxon>
        <taxon>Bonamia</taxon>
    </lineage>
</organism>
<evidence type="ECO:0000313" key="5">
    <source>
        <dbReference type="Proteomes" id="UP001439008"/>
    </source>
</evidence>
<feature type="repeat" description="WD" evidence="3">
    <location>
        <begin position="234"/>
        <end position="275"/>
    </location>
</feature>
<dbReference type="EMBL" id="JBDODL010000327">
    <property type="protein sequence ID" value="MES1919565.1"/>
    <property type="molecule type" value="Genomic_DNA"/>
</dbReference>
<name>A0ABV2AIR2_9EUKA</name>
<dbReference type="InterPro" id="IPR001680">
    <property type="entry name" value="WD40_rpt"/>
</dbReference>
<keyword evidence="1 3" id="KW-0853">WD repeat</keyword>
<dbReference type="Gene3D" id="2.130.10.10">
    <property type="entry name" value="YVTN repeat-like/Quinoprotein amine dehydrogenase"/>
    <property type="match status" value="1"/>
</dbReference>
<evidence type="ECO:0000313" key="4">
    <source>
        <dbReference type="EMBL" id="MES1919565.1"/>
    </source>
</evidence>
<dbReference type="Pfam" id="PF00400">
    <property type="entry name" value="WD40"/>
    <property type="match status" value="3"/>
</dbReference>
<dbReference type="PANTHER" id="PTHR19856:SF0">
    <property type="entry name" value="WD REPEAT-CONTAINING PROTEIN 1"/>
    <property type="match status" value="1"/>
</dbReference>
<evidence type="ECO:0000256" key="2">
    <source>
        <dbReference type="ARBA" id="ARBA00022737"/>
    </source>
</evidence>
<dbReference type="Proteomes" id="UP001439008">
    <property type="component" value="Unassembled WGS sequence"/>
</dbReference>
<comment type="caution">
    <text evidence="4">The sequence shown here is derived from an EMBL/GenBank/DDBJ whole genome shotgun (WGS) entry which is preliminary data.</text>
</comment>
<dbReference type="PROSITE" id="PS50082">
    <property type="entry name" value="WD_REPEATS_2"/>
    <property type="match status" value="2"/>
</dbReference>
<dbReference type="PROSITE" id="PS50294">
    <property type="entry name" value="WD_REPEATS_REGION"/>
    <property type="match status" value="1"/>
</dbReference>
<accession>A0ABV2AIR2</accession>
<feature type="repeat" description="WD" evidence="3">
    <location>
        <begin position="59"/>
        <end position="100"/>
    </location>
</feature>
<dbReference type="InterPro" id="IPR036322">
    <property type="entry name" value="WD40_repeat_dom_sf"/>
</dbReference>
<protein>
    <submittedName>
        <fullName evidence="4">WD repeat-containing protein 1</fullName>
    </submittedName>
</protein>
<dbReference type="SUPFAM" id="SSF50978">
    <property type="entry name" value="WD40 repeat-like"/>
    <property type="match status" value="1"/>
</dbReference>